<accession>A0A9D2TMI9</accession>
<gene>
    <name evidence="2" type="ORF">H9697_12825</name>
</gene>
<dbReference type="Proteomes" id="UP000823902">
    <property type="component" value="Unassembled WGS sequence"/>
</dbReference>
<evidence type="ECO:0000313" key="3">
    <source>
        <dbReference type="Proteomes" id="UP000823902"/>
    </source>
</evidence>
<evidence type="ECO:0000313" key="2">
    <source>
        <dbReference type="EMBL" id="HJC75805.1"/>
    </source>
</evidence>
<dbReference type="EMBL" id="DWVY01000065">
    <property type="protein sequence ID" value="HJC75805.1"/>
    <property type="molecule type" value="Genomic_DNA"/>
</dbReference>
<comment type="caution">
    <text evidence="2">The sequence shown here is derived from an EMBL/GenBank/DDBJ whole genome shotgun (WGS) entry which is preliminary data.</text>
</comment>
<organism evidence="2 3">
    <name type="scientific">Candidatus Mediterraneibacter faecavium</name>
    <dbReference type="NCBI Taxonomy" id="2838668"/>
    <lineage>
        <taxon>Bacteria</taxon>
        <taxon>Bacillati</taxon>
        <taxon>Bacillota</taxon>
        <taxon>Clostridia</taxon>
        <taxon>Lachnospirales</taxon>
        <taxon>Lachnospiraceae</taxon>
        <taxon>Mediterraneibacter</taxon>
    </lineage>
</organism>
<dbReference type="SMART" id="SM00849">
    <property type="entry name" value="Lactamase_B"/>
    <property type="match status" value="1"/>
</dbReference>
<dbReference type="PANTHER" id="PTHR42951:SF22">
    <property type="entry name" value="METALLO BETA-LACTAMASE SUPERFAMILY LIPOPROTEIN"/>
    <property type="match status" value="1"/>
</dbReference>
<dbReference type="PANTHER" id="PTHR42951">
    <property type="entry name" value="METALLO-BETA-LACTAMASE DOMAIN-CONTAINING"/>
    <property type="match status" value="1"/>
</dbReference>
<dbReference type="AlphaFoldDB" id="A0A9D2TMI9"/>
<dbReference type="SUPFAM" id="SSF56281">
    <property type="entry name" value="Metallo-hydrolase/oxidoreductase"/>
    <property type="match status" value="1"/>
</dbReference>
<protein>
    <submittedName>
        <fullName evidence="2">MBL fold metallo-hydrolase</fullName>
    </submittedName>
</protein>
<evidence type="ECO:0000259" key="1">
    <source>
        <dbReference type="SMART" id="SM00849"/>
    </source>
</evidence>
<sequence>MQYRTEQLDQHTWLIEEYNETSSVYMYLLEGEREALLIDTGNGTIPLEEICRELTGLPVTVALTHGHADHIGGTGHFENVWIARADEPLYRLHSTDELRRIFAGAEYAPAKAAEELQFFEEGRVFDLGGRTVEVIATPGHSVGSVCFLDRERRQMFTGDTCCKAHVLLQLDHAAPIEIFLDSIRKLLDLQDYYDITWPGHHEKPVGKDVIRQFLAAAEGLLSGMMEGREMEHPAGKCRLLEYRDIGIEY</sequence>
<name>A0A9D2TMI9_9FIRM</name>
<proteinExistence type="predicted"/>
<dbReference type="InterPro" id="IPR001279">
    <property type="entry name" value="Metallo-B-lactamas"/>
</dbReference>
<dbReference type="Pfam" id="PF00753">
    <property type="entry name" value="Lactamase_B"/>
    <property type="match status" value="1"/>
</dbReference>
<dbReference type="InterPro" id="IPR036866">
    <property type="entry name" value="RibonucZ/Hydroxyglut_hydro"/>
</dbReference>
<reference evidence="2" key="1">
    <citation type="journal article" date="2021" name="PeerJ">
        <title>Extensive microbial diversity within the chicken gut microbiome revealed by metagenomics and culture.</title>
        <authorList>
            <person name="Gilroy R."/>
            <person name="Ravi A."/>
            <person name="Getino M."/>
            <person name="Pursley I."/>
            <person name="Horton D.L."/>
            <person name="Alikhan N.F."/>
            <person name="Baker D."/>
            <person name="Gharbi K."/>
            <person name="Hall N."/>
            <person name="Watson M."/>
            <person name="Adriaenssens E.M."/>
            <person name="Foster-Nyarko E."/>
            <person name="Jarju S."/>
            <person name="Secka A."/>
            <person name="Antonio M."/>
            <person name="Oren A."/>
            <person name="Chaudhuri R.R."/>
            <person name="La Ragione R."/>
            <person name="Hildebrand F."/>
            <person name="Pallen M.J."/>
        </authorList>
    </citation>
    <scope>NUCLEOTIDE SEQUENCE</scope>
    <source>
        <strain evidence="2">CHK196-7946</strain>
    </source>
</reference>
<reference evidence="2" key="2">
    <citation type="submission" date="2021-04" db="EMBL/GenBank/DDBJ databases">
        <authorList>
            <person name="Gilroy R."/>
        </authorList>
    </citation>
    <scope>NUCLEOTIDE SEQUENCE</scope>
    <source>
        <strain evidence="2">CHK196-7946</strain>
    </source>
</reference>
<dbReference type="Gene3D" id="3.60.15.10">
    <property type="entry name" value="Ribonuclease Z/Hydroxyacylglutathione hydrolase-like"/>
    <property type="match status" value="1"/>
</dbReference>
<feature type="domain" description="Metallo-beta-lactamase" evidence="1">
    <location>
        <begin position="23"/>
        <end position="200"/>
    </location>
</feature>
<dbReference type="InterPro" id="IPR050855">
    <property type="entry name" value="NDM-1-like"/>
</dbReference>